<evidence type="ECO:0000256" key="1">
    <source>
        <dbReference type="ARBA" id="ARBA00022659"/>
    </source>
</evidence>
<keyword evidence="1 6" id="KW-0768">Sushi</keyword>
<evidence type="ECO:0000256" key="6">
    <source>
        <dbReference type="PROSITE-ProRule" id="PRU00302"/>
    </source>
</evidence>
<feature type="disulfide bond" evidence="6">
    <location>
        <begin position="701"/>
        <end position="728"/>
    </location>
</feature>
<evidence type="ECO:0000256" key="7">
    <source>
        <dbReference type="SAM" id="Phobius"/>
    </source>
</evidence>
<feature type="domain" description="C-type lectin" evidence="8">
    <location>
        <begin position="61"/>
        <end position="172"/>
    </location>
</feature>
<dbReference type="InterPro" id="IPR035976">
    <property type="entry name" value="Sushi/SCR/CCP_sf"/>
</dbReference>
<evidence type="ECO:0000256" key="3">
    <source>
        <dbReference type="ARBA" id="ARBA00022737"/>
    </source>
</evidence>
<feature type="domain" description="Sushi" evidence="9">
    <location>
        <begin position="789"/>
        <end position="851"/>
    </location>
</feature>
<dbReference type="InterPro" id="IPR000436">
    <property type="entry name" value="Sushi_SCR_CCP_dom"/>
</dbReference>
<dbReference type="CDD" id="cd00033">
    <property type="entry name" value="CCP"/>
    <property type="match status" value="4"/>
</dbReference>
<dbReference type="InterPro" id="IPR016186">
    <property type="entry name" value="C-type_lectin-like/link_sf"/>
</dbReference>
<dbReference type="Pfam" id="PF00084">
    <property type="entry name" value="Sushi"/>
    <property type="match status" value="4"/>
</dbReference>
<dbReference type="InterPro" id="IPR016187">
    <property type="entry name" value="CTDL_fold"/>
</dbReference>
<dbReference type="SUPFAM" id="SSF57535">
    <property type="entry name" value="Complement control module/SCR domain"/>
    <property type="match status" value="6"/>
</dbReference>
<protein>
    <submittedName>
        <fullName evidence="10">CSMD</fullName>
    </submittedName>
</protein>
<evidence type="ECO:0000259" key="8">
    <source>
        <dbReference type="PROSITE" id="PS50041"/>
    </source>
</evidence>
<proteinExistence type="predicted"/>
<accession>A0A6J8BJG4</accession>
<evidence type="ECO:0000256" key="2">
    <source>
        <dbReference type="ARBA" id="ARBA00022729"/>
    </source>
</evidence>
<dbReference type="InterPro" id="IPR001304">
    <property type="entry name" value="C-type_lectin-like"/>
</dbReference>
<keyword evidence="4 6" id="KW-1015">Disulfide bond</keyword>
<evidence type="ECO:0000256" key="5">
    <source>
        <dbReference type="ARBA" id="ARBA00023180"/>
    </source>
</evidence>
<dbReference type="Proteomes" id="UP000507470">
    <property type="component" value="Unassembled WGS sequence"/>
</dbReference>
<feature type="disulfide bond" evidence="6">
    <location>
        <begin position="947"/>
        <end position="974"/>
    </location>
</feature>
<gene>
    <name evidence="10" type="ORF">MCOR_18215</name>
</gene>
<evidence type="ECO:0000256" key="4">
    <source>
        <dbReference type="ARBA" id="ARBA00023157"/>
    </source>
</evidence>
<dbReference type="SUPFAM" id="SSF56436">
    <property type="entry name" value="C-type lectin-like"/>
    <property type="match status" value="1"/>
</dbReference>
<keyword evidence="11" id="KW-1185">Reference proteome</keyword>
<dbReference type="Gene3D" id="2.10.70.10">
    <property type="entry name" value="Complement Module, domain 1"/>
    <property type="match status" value="6"/>
</dbReference>
<keyword evidence="7" id="KW-1133">Transmembrane helix</keyword>
<evidence type="ECO:0000259" key="9">
    <source>
        <dbReference type="PROSITE" id="PS50923"/>
    </source>
</evidence>
<dbReference type="PROSITE" id="PS50041">
    <property type="entry name" value="C_TYPE_LECTIN_2"/>
    <property type="match status" value="1"/>
</dbReference>
<organism evidence="10 11">
    <name type="scientific">Mytilus coruscus</name>
    <name type="common">Sea mussel</name>
    <dbReference type="NCBI Taxonomy" id="42192"/>
    <lineage>
        <taxon>Eukaryota</taxon>
        <taxon>Metazoa</taxon>
        <taxon>Spiralia</taxon>
        <taxon>Lophotrochozoa</taxon>
        <taxon>Mollusca</taxon>
        <taxon>Bivalvia</taxon>
        <taxon>Autobranchia</taxon>
        <taxon>Pteriomorphia</taxon>
        <taxon>Mytilida</taxon>
        <taxon>Mytiloidea</taxon>
        <taxon>Mytilidae</taxon>
        <taxon>Mytilinae</taxon>
        <taxon>Mytilus</taxon>
    </lineage>
</organism>
<feature type="domain" description="Sushi" evidence="9">
    <location>
        <begin position="912"/>
        <end position="976"/>
    </location>
</feature>
<comment type="caution">
    <text evidence="6">Lacks conserved residue(s) required for the propagation of feature annotation.</text>
</comment>
<dbReference type="PROSITE" id="PS50923">
    <property type="entry name" value="SUSHI"/>
    <property type="match status" value="3"/>
</dbReference>
<dbReference type="Gene3D" id="3.10.100.10">
    <property type="entry name" value="Mannose-Binding Protein A, subunit A"/>
    <property type="match status" value="1"/>
</dbReference>
<name>A0A6J8BJG4_MYTCO</name>
<keyword evidence="7" id="KW-0472">Membrane</keyword>
<keyword evidence="3" id="KW-0677">Repeat</keyword>
<feature type="transmembrane region" description="Helical" evidence="7">
    <location>
        <begin position="1035"/>
        <end position="1055"/>
    </location>
</feature>
<keyword evidence="2" id="KW-0732">Signal</keyword>
<feature type="domain" description="Sushi" evidence="9">
    <location>
        <begin position="671"/>
        <end position="730"/>
    </location>
</feature>
<dbReference type="EMBL" id="CACVKT020003209">
    <property type="protein sequence ID" value="CAC5382377.1"/>
    <property type="molecule type" value="Genomic_DNA"/>
</dbReference>
<keyword evidence="7" id="KW-0812">Transmembrane</keyword>
<dbReference type="OrthoDB" id="6096410at2759"/>
<keyword evidence="5" id="KW-0325">Glycoprotein</keyword>
<dbReference type="AlphaFoldDB" id="A0A6J8BJG4"/>
<dbReference type="SMART" id="SM00032">
    <property type="entry name" value="CCP"/>
    <property type="match status" value="6"/>
</dbReference>
<dbReference type="PANTHER" id="PTHR19325">
    <property type="entry name" value="COMPLEMENT COMPONENT-RELATED SUSHI DOMAIN-CONTAINING"/>
    <property type="match status" value="1"/>
</dbReference>
<evidence type="ECO:0000313" key="11">
    <source>
        <dbReference type="Proteomes" id="UP000507470"/>
    </source>
</evidence>
<dbReference type="InterPro" id="IPR050350">
    <property type="entry name" value="Compl-Cell_Adhes-Reg"/>
</dbReference>
<reference evidence="10 11" key="1">
    <citation type="submission" date="2020-06" db="EMBL/GenBank/DDBJ databases">
        <authorList>
            <person name="Li R."/>
            <person name="Bekaert M."/>
        </authorList>
    </citation>
    <scope>NUCLEOTIDE SEQUENCE [LARGE SCALE GENOMIC DNA]</scope>
    <source>
        <strain evidence="11">wild</strain>
    </source>
</reference>
<dbReference type="PANTHER" id="PTHR19325:SF560">
    <property type="entry name" value="SUSHI, VON WILLEBRAND FACTOR TYPE A, EGF AND PENTRAXIN DOMAIN-CONTAINING PROTEIN 1"/>
    <property type="match status" value="1"/>
</dbReference>
<feature type="disulfide bond" evidence="6">
    <location>
        <begin position="822"/>
        <end position="849"/>
    </location>
</feature>
<evidence type="ECO:0000313" key="10">
    <source>
        <dbReference type="EMBL" id="CAC5382377.1"/>
    </source>
</evidence>
<sequence>MYDCSAISDGMYDCSAISDGMYDCIAISDDEDDCSDISDGMYDCSAISDGMYDCSAISDAFHFEKKKDFNFKESLAECTKEKKVLAQLNTKERYEKAIEYLQLKGSDVEFAVYIGLRKFPSTEWNYMWTEGEPLTYAQWSDGQPKNEENITRTVVEYDCDTQLSVLCTDWADLEDKDCNVILSEDQDQNGISFLFPVWELSTNNGIVNLDLSATRSSSKKVDLHVYRQGRLDVAAPSQTFSSSFVRSFNNIPVGISDHMTVIRIESSNSDEFSLQMLLHQDNNGIKKSISTLLYPTDVWGLEYYAASYCTSSCESYCLITAASYNTKVDVVLRNFNVTVKVHSSSNVSAIENRLSFDILIDSKDSFSNVFQLYDDNNLNIEYFIRVLTSQSDTICSISTSGSDTYTSTEHLQRKGDYIQFSILESSDLHSINCNKPVQVWNIVIDNQEAGTMTIVPTSPQYYFSHTWYTPDVTNDVVQKLYAYKTATNFPLKYKDQSWSGTKGYVTNLLEGNTYTTTTDHNNITFFLWSIGHQDGYAFGTHLAMTLHEQSFCHLGQTADKDCDGHTNEELCTLRGYHFVPEKYNFEVGKYLPDFDLDGNYDEDCAYIVPDCRKPVIPNTTISDYVTGSPTYVTSTFSKFQCEEGFTIANTSVTEIECYADGIWMPQRICVKDCPDPTTVYNNSVIENGTSWAVSSSVRMDCVNGFTLIGHDVLECTENGTWTINVFYCVQDCVDPVTIYANSVMENGTVWAVGYNVTMACMDGFTLLGDNIIKCTNDSIWSTDVFHCAADCTDPTPAVMYSEMINPFGLSTFPVDNAYSLTCITGYSVNGNSSMTCYTNSTWSQPQFSCVPGCGDPRKEISHSVILNYTEGTPFEAGIVLVMACNISTTQVGDETIACLSDKTWNKTIKCIPDCSDPRLELEVENATLTGFKTGSTTAYKSQYKFRCNLKYRMIGNGYIVCLENSTWSQPQLNCEPCKCPCRRVGVPRYTEVTPAVVNQIQVETSLDLAVNDKILSAYIRRKTSVPNKKQVAKSIGYVGATFLVVILGSIVFLDIPTLWNHLKHLINTIKNIYRYIRHKIT</sequence>